<feature type="region of interest" description="Disordered" evidence="6">
    <location>
        <begin position="1"/>
        <end position="53"/>
    </location>
</feature>
<evidence type="ECO:0000256" key="5">
    <source>
        <dbReference type="RuleBase" id="RU003915"/>
    </source>
</evidence>
<dbReference type="PANTHER" id="PTHR45779">
    <property type="entry name" value="PEPTIDYLPROLYL ISOMERASE"/>
    <property type="match status" value="1"/>
</dbReference>
<comment type="catalytic activity">
    <reaction evidence="1 4 5">
        <text>[protein]-peptidylproline (omega=180) = [protein]-peptidylproline (omega=0)</text>
        <dbReference type="Rhea" id="RHEA:16237"/>
        <dbReference type="Rhea" id="RHEA-COMP:10747"/>
        <dbReference type="Rhea" id="RHEA-COMP:10748"/>
        <dbReference type="ChEBI" id="CHEBI:83833"/>
        <dbReference type="ChEBI" id="CHEBI:83834"/>
        <dbReference type="EC" id="5.2.1.8"/>
    </reaction>
</comment>
<evidence type="ECO:0000256" key="3">
    <source>
        <dbReference type="ARBA" id="ARBA00023235"/>
    </source>
</evidence>
<keyword evidence="7" id="KW-1133">Transmembrane helix</keyword>
<dbReference type="EC" id="5.2.1.8" evidence="5"/>
<gene>
    <name evidence="9" type="ORF">Val02_38180</name>
</gene>
<comment type="similarity">
    <text evidence="5">Belongs to the FKBP-type PPIase family.</text>
</comment>
<dbReference type="Pfam" id="PF00254">
    <property type="entry name" value="FKBP_C"/>
    <property type="match status" value="1"/>
</dbReference>
<evidence type="ECO:0000256" key="1">
    <source>
        <dbReference type="ARBA" id="ARBA00000971"/>
    </source>
</evidence>
<dbReference type="Gene3D" id="3.10.50.40">
    <property type="match status" value="1"/>
</dbReference>
<keyword evidence="7" id="KW-0472">Membrane</keyword>
<dbReference type="PROSITE" id="PS50059">
    <property type="entry name" value="FKBP_PPIASE"/>
    <property type="match status" value="1"/>
</dbReference>
<dbReference type="InterPro" id="IPR001179">
    <property type="entry name" value="PPIase_FKBP_dom"/>
</dbReference>
<evidence type="ECO:0000256" key="4">
    <source>
        <dbReference type="PROSITE-ProRule" id="PRU00277"/>
    </source>
</evidence>
<evidence type="ECO:0000259" key="8">
    <source>
        <dbReference type="PROSITE" id="PS50059"/>
    </source>
</evidence>
<keyword evidence="2 4" id="KW-0697">Rotamase</keyword>
<keyword evidence="3 4" id="KW-0413">Isomerase</keyword>
<comment type="caution">
    <text evidence="9">The sequence shown here is derived from an EMBL/GenBank/DDBJ whole genome shotgun (WGS) entry which is preliminary data.</text>
</comment>
<proteinExistence type="inferred from homology"/>
<evidence type="ECO:0000256" key="6">
    <source>
        <dbReference type="SAM" id="MobiDB-lite"/>
    </source>
</evidence>
<dbReference type="PANTHER" id="PTHR45779:SF7">
    <property type="entry name" value="PEPTIDYLPROLYL ISOMERASE"/>
    <property type="match status" value="1"/>
</dbReference>
<evidence type="ECO:0000256" key="2">
    <source>
        <dbReference type="ARBA" id="ARBA00023110"/>
    </source>
</evidence>
<accession>A0A8J4DS55</accession>
<feature type="domain" description="PPIase FKBP-type" evidence="8">
    <location>
        <begin position="163"/>
        <end position="248"/>
    </location>
</feature>
<keyword evidence="10" id="KW-1185">Reference proteome</keyword>
<organism evidence="9 10">
    <name type="scientific">Virgisporangium aliadipatigenens</name>
    <dbReference type="NCBI Taxonomy" id="741659"/>
    <lineage>
        <taxon>Bacteria</taxon>
        <taxon>Bacillati</taxon>
        <taxon>Actinomycetota</taxon>
        <taxon>Actinomycetes</taxon>
        <taxon>Micromonosporales</taxon>
        <taxon>Micromonosporaceae</taxon>
        <taxon>Virgisporangium</taxon>
    </lineage>
</organism>
<dbReference type="InterPro" id="IPR044609">
    <property type="entry name" value="FKBP2/11"/>
</dbReference>
<feature type="compositionally biased region" description="Basic residues" evidence="6">
    <location>
        <begin position="27"/>
        <end position="36"/>
    </location>
</feature>
<name>A0A8J4DS55_9ACTN</name>
<reference evidence="9" key="1">
    <citation type="submission" date="2021-01" db="EMBL/GenBank/DDBJ databases">
        <title>Whole genome shotgun sequence of Virgisporangium aliadipatigenens NBRC 105644.</title>
        <authorList>
            <person name="Komaki H."/>
            <person name="Tamura T."/>
        </authorList>
    </citation>
    <scope>NUCLEOTIDE SEQUENCE</scope>
    <source>
        <strain evidence="9">NBRC 105644</strain>
    </source>
</reference>
<dbReference type="Proteomes" id="UP000619260">
    <property type="component" value="Unassembled WGS sequence"/>
</dbReference>
<evidence type="ECO:0000313" key="10">
    <source>
        <dbReference type="Proteomes" id="UP000619260"/>
    </source>
</evidence>
<evidence type="ECO:0000313" key="9">
    <source>
        <dbReference type="EMBL" id="GIJ46932.1"/>
    </source>
</evidence>
<evidence type="ECO:0000256" key="7">
    <source>
        <dbReference type="SAM" id="Phobius"/>
    </source>
</evidence>
<dbReference type="RefSeq" id="WP_239153176.1">
    <property type="nucleotide sequence ID" value="NZ_BOPF01000013.1"/>
</dbReference>
<dbReference type="EMBL" id="BOPF01000013">
    <property type="protein sequence ID" value="GIJ46932.1"/>
    <property type="molecule type" value="Genomic_DNA"/>
</dbReference>
<dbReference type="SUPFAM" id="SSF54534">
    <property type="entry name" value="FKBP-like"/>
    <property type="match status" value="1"/>
</dbReference>
<feature type="region of interest" description="Disordered" evidence="6">
    <location>
        <begin position="102"/>
        <end position="129"/>
    </location>
</feature>
<dbReference type="AlphaFoldDB" id="A0A8J4DS55"/>
<dbReference type="GO" id="GO:0003755">
    <property type="term" value="F:peptidyl-prolyl cis-trans isomerase activity"/>
    <property type="evidence" value="ECO:0007669"/>
    <property type="project" value="UniProtKB-UniRule"/>
</dbReference>
<keyword evidence="7" id="KW-0812">Transmembrane</keyword>
<sequence length="251" mass="26239">MVDEEGAGRVTEAEVDEPEGEEPAKPAARKPKKAAPKKSTGPRQNPRTPRARAARRIALREAAAKRAAEQKRLRLYMSVLGSVVGVIVLVAAFVVVRSAMKDEPADPTVATSNDAGPAAGPKLPADANPALKEKPVVKAGEGNLTKLDVQVLVQGTGDVIKAGQTITVNYVGVTFKDGKEFDSSWSRGQPASFEIGTGRVIKGWDQGIPGQKIGSRLQLDIPADLAYGESGGAVSGPLRFVVDILGVGDAT</sequence>
<dbReference type="InterPro" id="IPR046357">
    <property type="entry name" value="PPIase_dom_sf"/>
</dbReference>
<protein>
    <recommendedName>
        <fullName evidence="5">Peptidyl-prolyl cis-trans isomerase</fullName>
        <ecNumber evidence="5">5.2.1.8</ecNumber>
    </recommendedName>
</protein>
<feature type="transmembrane region" description="Helical" evidence="7">
    <location>
        <begin position="75"/>
        <end position="96"/>
    </location>
</feature>